<dbReference type="AlphaFoldDB" id="A0A151THF3"/>
<protein>
    <recommendedName>
        <fullName evidence="1">MULE transposase domain-containing protein</fullName>
    </recommendedName>
</protein>
<dbReference type="Gramene" id="C.cajan_12411.t">
    <property type="protein sequence ID" value="C.cajan_12411.t.cds1"/>
    <property type="gene ID" value="C.cajan_12411"/>
</dbReference>
<dbReference type="PANTHER" id="PTHR31973">
    <property type="entry name" value="POLYPROTEIN, PUTATIVE-RELATED"/>
    <property type="match status" value="1"/>
</dbReference>
<gene>
    <name evidence="2" type="ORF">KK1_012790</name>
</gene>
<evidence type="ECO:0000313" key="2">
    <source>
        <dbReference type="EMBL" id="KYP66494.1"/>
    </source>
</evidence>
<evidence type="ECO:0000313" key="3">
    <source>
        <dbReference type="Proteomes" id="UP000075243"/>
    </source>
</evidence>
<accession>A0A151THF3</accession>
<name>A0A151THF3_CAJCA</name>
<dbReference type="Pfam" id="PF10551">
    <property type="entry name" value="MULE"/>
    <property type="match status" value="1"/>
</dbReference>
<dbReference type="Proteomes" id="UP000075243">
    <property type="component" value="Chromosome 6"/>
</dbReference>
<reference evidence="2 3" key="1">
    <citation type="journal article" date="2012" name="Nat. Biotechnol.">
        <title>Draft genome sequence of pigeonpea (Cajanus cajan), an orphan legume crop of resource-poor farmers.</title>
        <authorList>
            <person name="Varshney R.K."/>
            <person name="Chen W."/>
            <person name="Li Y."/>
            <person name="Bharti A.K."/>
            <person name="Saxena R.K."/>
            <person name="Schlueter J.A."/>
            <person name="Donoghue M.T."/>
            <person name="Azam S."/>
            <person name="Fan G."/>
            <person name="Whaley A.M."/>
            <person name="Farmer A.D."/>
            <person name="Sheridan J."/>
            <person name="Iwata A."/>
            <person name="Tuteja R."/>
            <person name="Penmetsa R.V."/>
            <person name="Wu W."/>
            <person name="Upadhyaya H.D."/>
            <person name="Yang S.P."/>
            <person name="Shah T."/>
            <person name="Saxena K.B."/>
            <person name="Michael T."/>
            <person name="McCombie W.R."/>
            <person name="Yang B."/>
            <person name="Zhang G."/>
            <person name="Yang H."/>
            <person name="Wang J."/>
            <person name="Spillane C."/>
            <person name="Cook D.R."/>
            <person name="May G.D."/>
            <person name="Xu X."/>
            <person name="Jackson S.A."/>
        </authorList>
    </citation>
    <scope>NUCLEOTIDE SEQUENCE [LARGE SCALE GENOMIC DNA]</scope>
    <source>
        <strain evidence="3">cv. Asha</strain>
    </source>
</reference>
<sequence length="82" mass="8987">MSCSGFGTARSGKEGNVIFKRLFWTFKPCIDGFAFCKPIVQVDGTFLYDKYKGMLLVVVAQDGRNNIIPIAFAVVKGETSDA</sequence>
<proteinExistence type="predicted"/>
<dbReference type="InterPro" id="IPR018289">
    <property type="entry name" value="MULE_transposase_dom"/>
</dbReference>
<dbReference type="STRING" id="3821.A0A151THF3"/>
<dbReference type="EMBL" id="CM003608">
    <property type="protein sequence ID" value="KYP66494.1"/>
    <property type="molecule type" value="Genomic_DNA"/>
</dbReference>
<evidence type="ECO:0000259" key="1">
    <source>
        <dbReference type="Pfam" id="PF10551"/>
    </source>
</evidence>
<feature type="domain" description="MULE transposase" evidence="1">
    <location>
        <begin position="39"/>
        <end position="81"/>
    </location>
</feature>
<organism evidence="2 3">
    <name type="scientific">Cajanus cajan</name>
    <name type="common">Pigeon pea</name>
    <name type="synonym">Cajanus indicus</name>
    <dbReference type="NCBI Taxonomy" id="3821"/>
    <lineage>
        <taxon>Eukaryota</taxon>
        <taxon>Viridiplantae</taxon>
        <taxon>Streptophyta</taxon>
        <taxon>Embryophyta</taxon>
        <taxon>Tracheophyta</taxon>
        <taxon>Spermatophyta</taxon>
        <taxon>Magnoliopsida</taxon>
        <taxon>eudicotyledons</taxon>
        <taxon>Gunneridae</taxon>
        <taxon>Pentapetalae</taxon>
        <taxon>rosids</taxon>
        <taxon>fabids</taxon>
        <taxon>Fabales</taxon>
        <taxon>Fabaceae</taxon>
        <taxon>Papilionoideae</taxon>
        <taxon>50 kb inversion clade</taxon>
        <taxon>NPAAA clade</taxon>
        <taxon>indigoferoid/millettioid clade</taxon>
        <taxon>Phaseoleae</taxon>
        <taxon>Cajanus</taxon>
    </lineage>
</organism>
<keyword evidence="3" id="KW-1185">Reference proteome</keyword>